<keyword evidence="3 6" id="KW-0812">Transmembrane</keyword>
<feature type="transmembrane region" description="Helical" evidence="6">
    <location>
        <begin position="57"/>
        <end position="82"/>
    </location>
</feature>
<evidence type="ECO:0000256" key="6">
    <source>
        <dbReference type="SAM" id="Phobius"/>
    </source>
</evidence>
<comment type="subcellular location">
    <subcellularLocation>
        <location evidence="1">Membrane</location>
        <topology evidence="1">Multi-pass membrane protein</topology>
    </subcellularLocation>
</comment>
<reference evidence="7 8" key="1">
    <citation type="journal article" date="2020" name="IScience">
        <title>Genome Sequencing of the Endangered Kingdonia uniflora (Circaeasteraceae, Ranunculales) Reveals Potential Mechanisms of Evolutionary Specialization.</title>
        <authorList>
            <person name="Sun Y."/>
            <person name="Deng T."/>
            <person name="Zhang A."/>
            <person name="Moore M.J."/>
            <person name="Landis J.B."/>
            <person name="Lin N."/>
            <person name="Zhang H."/>
            <person name="Zhang X."/>
            <person name="Huang J."/>
            <person name="Zhang X."/>
            <person name="Sun H."/>
            <person name="Wang H."/>
        </authorList>
    </citation>
    <scope>NUCLEOTIDE SEQUENCE [LARGE SCALE GENOMIC DNA]</scope>
    <source>
        <strain evidence="7">TB1705</strain>
        <tissue evidence="7">Leaf</tissue>
    </source>
</reference>
<dbReference type="InterPro" id="IPR050814">
    <property type="entry name" value="Myo-inositol_Transporter"/>
</dbReference>
<feature type="transmembrane region" description="Helical" evidence="6">
    <location>
        <begin position="120"/>
        <end position="141"/>
    </location>
</feature>
<name>A0A7J7LTV0_9MAGN</name>
<evidence type="ECO:0000256" key="1">
    <source>
        <dbReference type="ARBA" id="ARBA00004141"/>
    </source>
</evidence>
<dbReference type="PANTHER" id="PTHR48020:SF24">
    <property type="entry name" value="INOSITOL TRANSPORTER 4"/>
    <property type="match status" value="1"/>
</dbReference>
<evidence type="ECO:0008006" key="9">
    <source>
        <dbReference type="Google" id="ProtNLM"/>
    </source>
</evidence>
<dbReference type="AlphaFoldDB" id="A0A7J7LTV0"/>
<keyword evidence="4 6" id="KW-1133">Transmembrane helix</keyword>
<keyword evidence="2" id="KW-0813">Transport</keyword>
<evidence type="ECO:0000256" key="2">
    <source>
        <dbReference type="ARBA" id="ARBA00022448"/>
    </source>
</evidence>
<dbReference type="EMBL" id="JACGCM010002017">
    <property type="protein sequence ID" value="KAF6146073.1"/>
    <property type="molecule type" value="Genomic_DNA"/>
</dbReference>
<evidence type="ECO:0000256" key="4">
    <source>
        <dbReference type="ARBA" id="ARBA00022989"/>
    </source>
</evidence>
<dbReference type="Pfam" id="PF00083">
    <property type="entry name" value="Sugar_tr"/>
    <property type="match status" value="1"/>
</dbReference>
<keyword evidence="5 6" id="KW-0472">Membrane</keyword>
<dbReference type="Gene3D" id="1.20.1250.20">
    <property type="entry name" value="MFS general substrate transporter like domains"/>
    <property type="match status" value="1"/>
</dbReference>
<gene>
    <name evidence="7" type="ORF">GIB67_033432</name>
</gene>
<dbReference type="PRINTS" id="PR00171">
    <property type="entry name" value="SUGRTRNSPORT"/>
</dbReference>
<evidence type="ECO:0000256" key="5">
    <source>
        <dbReference type="ARBA" id="ARBA00023136"/>
    </source>
</evidence>
<evidence type="ECO:0000256" key="3">
    <source>
        <dbReference type="ARBA" id="ARBA00022692"/>
    </source>
</evidence>
<dbReference type="InterPro" id="IPR005828">
    <property type="entry name" value="MFS_sugar_transport-like"/>
</dbReference>
<protein>
    <recommendedName>
        <fullName evidence="9">Major facilitator superfamily (MFS) profile domain-containing protein</fullName>
    </recommendedName>
</protein>
<accession>A0A7J7LTV0</accession>
<dbReference type="GO" id="GO:0016020">
    <property type="term" value="C:membrane"/>
    <property type="evidence" value="ECO:0007669"/>
    <property type="project" value="UniProtKB-SubCell"/>
</dbReference>
<dbReference type="InterPro" id="IPR036259">
    <property type="entry name" value="MFS_trans_sf"/>
</dbReference>
<organism evidence="7 8">
    <name type="scientific">Kingdonia uniflora</name>
    <dbReference type="NCBI Taxonomy" id="39325"/>
    <lineage>
        <taxon>Eukaryota</taxon>
        <taxon>Viridiplantae</taxon>
        <taxon>Streptophyta</taxon>
        <taxon>Embryophyta</taxon>
        <taxon>Tracheophyta</taxon>
        <taxon>Spermatophyta</taxon>
        <taxon>Magnoliopsida</taxon>
        <taxon>Ranunculales</taxon>
        <taxon>Circaeasteraceae</taxon>
        <taxon>Kingdonia</taxon>
    </lineage>
</organism>
<keyword evidence="8" id="KW-1185">Reference proteome</keyword>
<dbReference type="PANTHER" id="PTHR48020">
    <property type="entry name" value="PROTON MYO-INOSITOL COTRANSPORTER"/>
    <property type="match status" value="1"/>
</dbReference>
<dbReference type="SUPFAM" id="SSF103473">
    <property type="entry name" value="MFS general substrate transporter"/>
    <property type="match status" value="1"/>
</dbReference>
<dbReference type="OrthoDB" id="1719039at2759"/>
<dbReference type="Proteomes" id="UP000541444">
    <property type="component" value="Unassembled WGS sequence"/>
</dbReference>
<comment type="caution">
    <text evidence="7">The sequence shown here is derived from an EMBL/GenBank/DDBJ whole genome shotgun (WGS) entry which is preliminary data.</text>
</comment>
<dbReference type="GO" id="GO:0005366">
    <property type="term" value="F:myo-inositol:proton symporter activity"/>
    <property type="evidence" value="ECO:0007669"/>
    <property type="project" value="TreeGrafter"/>
</dbReference>
<proteinExistence type="predicted"/>
<dbReference type="InterPro" id="IPR003663">
    <property type="entry name" value="Sugar/inositol_transpt"/>
</dbReference>
<sequence length="179" mass="20134">MHPMQQTRTACHACLPLMIVASGDHLKLGACLAFGSKKTCQTRDWEWYNKRCPSNVGLLAVLLLGLYILAYLPGMGTVPWIVNSEIYPLRYRGMAAVANWVSNFIVSQTFFSLTEALGSGYTFMLFGFISSGALVYLYMFVPEMKRLAFEEVEKKLARTWKAWENHSDDEDSTSGKTVP</sequence>
<evidence type="ECO:0000313" key="8">
    <source>
        <dbReference type="Proteomes" id="UP000541444"/>
    </source>
</evidence>
<evidence type="ECO:0000313" key="7">
    <source>
        <dbReference type="EMBL" id="KAF6146073.1"/>
    </source>
</evidence>